<dbReference type="RefSeq" id="WP_238897049.1">
    <property type="nucleotide sequence ID" value="NZ_JAKOGG010000010.1"/>
</dbReference>
<dbReference type="Proteomes" id="UP001201549">
    <property type="component" value="Unassembled WGS sequence"/>
</dbReference>
<evidence type="ECO:0000313" key="2">
    <source>
        <dbReference type="EMBL" id="MCS4557575.1"/>
    </source>
</evidence>
<organism evidence="2 3">
    <name type="scientific">Shewanella electrica</name>
    <dbReference type="NCBI Taxonomy" id="515560"/>
    <lineage>
        <taxon>Bacteria</taxon>
        <taxon>Pseudomonadati</taxon>
        <taxon>Pseudomonadota</taxon>
        <taxon>Gammaproteobacteria</taxon>
        <taxon>Alteromonadales</taxon>
        <taxon>Shewanellaceae</taxon>
        <taxon>Shewanella</taxon>
    </lineage>
</organism>
<feature type="signal peptide" evidence="1">
    <location>
        <begin position="1"/>
        <end position="25"/>
    </location>
</feature>
<reference evidence="3" key="2">
    <citation type="submission" date="2023-07" db="EMBL/GenBank/DDBJ databases">
        <title>Shewanella mangrovi sp. nov., an acetaldehyde- degrading bacterium isolated from mangrove sediment.</title>
        <authorList>
            <person name="Liu Y."/>
        </authorList>
    </citation>
    <scope>NUCLEOTIDE SEQUENCE [LARGE SCALE GENOMIC DNA]</scope>
    <source>
        <strain evidence="3">C32</strain>
    </source>
</reference>
<accession>A0ABT2FML1</accession>
<proteinExistence type="predicted"/>
<keyword evidence="1" id="KW-0732">Signal</keyword>
<dbReference type="EMBL" id="JAKOGG010000010">
    <property type="protein sequence ID" value="MCS4557575.1"/>
    <property type="molecule type" value="Genomic_DNA"/>
</dbReference>
<sequence>MKTVTSTLLSSLLMASALFTHSAFAADTNTSVEQQLVSTISTGIKQQANEMYYGAKAEILASVQQQLHQLAAATKASSDVAVNLIAGDTAAGTATRVSTDVIVAQDNH</sequence>
<feature type="chain" id="PRO_5045052711" evidence="1">
    <location>
        <begin position="26"/>
        <end position="108"/>
    </location>
</feature>
<protein>
    <submittedName>
        <fullName evidence="2">Uncharacterized protein</fullName>
    </submittedName>
</protein>
<name>A0ABT2FML1_9GAMM</name>
<evidence type="ECO:0000313" key="3">
    <source>
        <dbReference type="Proteomes" id="UP001201549"/>
    </source>
</evidence>
<gene>
    <name evidence="2" type="ORF">L9G74_14085</name>
</gene>
<keyword evidence="3" id="KW-1185">Reference proteome</keyword>
<reference evidence="2 3" key="1">
    <citation type="submission" date="2022-02" db="EMBL/GenBank/DDBJ databases">
        <authorList>
            <person name="Zhuang L."/>
        </authorList>
    </citation>
    <scope>NUCLEOTIDE SEQUENCE [LARGE SCALE GENOMIC DNA]</scope>
    <source>
        <strain evidence="2 3">C32</strain>
    </source>
</reference>
<evidence type="ECO:0000256" key="1">
    <source>
        <dbReference type="SAM" id="SignalP"/>
    </source>
</evidence>
<comment type="caution">
    <text evidence="2">The sequence shown here is derived from an EMBL/GenBank/DDBJ whole genome shotgun (WGS) entry which is preliminary data.</text>
</comment>